<evidence type="ECO:0000256" key="3">
    <source>
        <dbReference type="ARBA" id="ARBA00022763"/>
    </source>
</evidence>
<dbReference type="CDD" id="cd00577">
    <property type="entry name" value="PCNA"/>
    <property type="match status" value="1"/>
</dbReference>
<comment type="subcellular location">
    <subcellularLocation>
        <location evidence="1">Nucleus</location>
    </subcellularLocation>
</comment>
<dbReference type="Proteomes" id="UP000241769">
    <property type="component" value="Unassembled WGS sequence"/>
</dbReference>
<dbReference type="InParanoid" id="A0A2P6NPI2"/>
<dbReference type="InterPro" id="IPR003021">
    <property type="entry name" value="Rad1_Rec1_Rad17"/>
</dbReference>
<evidence type="ECO:0000256" key="5">
    <source>
        <dbReference type="ARBA" id="ARBA00023242"/>
    </source>
</evidence>
<reference evidence="7 8" key="1">
    <citation type="journal article" date="2018" name="Genome Biol. Evol.">
        <title>Multiple Roots of Fruiting Body Formation in Amoebozoa.</title>
        <authorList>
            <person name="Hillmann F."/>
            <person name="Forbes G."/>
            <person name="Novohradska S."/>
            <person name="Ferling I."/>
            <person name="Riege K."/>
            <person name="Groth M."/>
            <person name="Westermann M."/>
            <person name="Marz M."/>
            <person name="Spaller T."/>
            <person name="Winckler T."/>
            <person name="Schaap P."/>
            <person name="Glockner G."/>
        </authorList>
    </citation>
    <scope>NUCLEOTIDE SEQUENCE [LARGE SCALE GENOMIC DNA]</scope>
    <source>
        <strain evidence="7 8">Jena</strain>
    </source>
</reference>
<dbReference type="FunCoup" id="A0A2P6NPI2">
    <property type="interactions" value="226"/>
</dbReference>
<dbReference type="Pfam" id="PF02144">
    <property type="entry name" value="Rad1"/>
    <property type="match status" value="1"/>
</dbReference>
<protein>
    <recommendedName>
        <fullName evidence="9">Cell cycle checkpoint protein RAD1</fullName>
    </recommendedName>
</protein>
<dbReference type="OrthoDB" id="337581at2759"/>
<dbReference type="PRINTS" id="PR01246">
    <property type="entry name" value="RAD1REPAIR"/>
</dbReference>
<accession>A0A2P6NPI2</accession>
<keyword evidence="3" id="KW-0227">DNA damage</keyword>
<dbReference type="PRINTS" id="PR01245">
    <property type="entry name" value="RAD1REC1"/>
</dbReference>
<evidence type="ECO:0000256" key="2">
    <source>
        <dbReference type="ARBA" id="ARBA00010991"/>
    </source>
</evidence>
<dbReference type="SUPFAM" id="SSF55979">
    <property type="entry name" value="DNA clamp"/>
    <property type="match status" value="1"/>
</dbReference>
<evidence type="ECO:0000313" key="8">
    <source>
        <dbReference type="Proteomes" id="UP000241769"/>
    </source>
</evidence>
<dbReference type="GO" id="GO:0006281">
    <property type="term" value="P:DNA repair"/>
    <property type="evidence" value="ECO:0007669"/>
    <property type="project" value="UniProtKB-KW"/>
</dbReference>
<evidence type="ECO:0000313" key="7">
    <source>
        <dbReference type="EMBL" id="PRP85865.1"/>
    </source>
</evidence>
<comment type="caution">
    <text evidence="7">The sequence shown here is derived from an EMBL/GenBank/DDBJ whole genome shotgun (WGS) entry which is preliminary data.</text>
</comment>
<comment type="similarity">
    <text evidence="2">Belongs to the rad1 family.</text>
</comment>
<evidence type="ECO:0000256" key="1">
    <source>
        <dbReference type="ARBA" id="ARBA00004123"/>
    </source>
</evidence>
<dbReference type="AlphaFoldDB" id="A0A2P6NPI2"/>
<keyword evidence="4" id="KW-0234">DNA repair</keyword>
<proteinExistence type="inferred from homology"/>
<gene>
    <name evidence="7" type="ORF">PROFUN_06139</name>
</gene>
<keyword evidence="5" id="KW-0539">Nucleus</keyword>
<evidence type="ECO:0000256" key="4">
    <source>
        <dbReference type="ARBA" id="ARBA00023204"/>
    </source>
</evidence>
<dbReference type="Gene3D" id="3.70.10.10">
    <property type="match status" value="1"/>
</dbReference>
<sequence>MSDDDSQLTNNNGGSASGAGSVGNHTTQNSGKGDEEQQQFQFVCKIDNARILHNILSALAYKKDGQMATLSISANGLKFTVEESNSFQGNAFLQQELFQEYHFSSKHEQFKINFSLLLDCLNIYGSGASFVSLQIGYRGYGHPLLLLLEQGGATTHCGLSTLDSEQLNNFNFRGHNIVNKVIMEAPFLKEAFDELDWSSTNATITLSPNDFRLSTAGASGSCQVDYPHDSEVFESFECKSHQTNTYKLALLSPAIKALSIAQKTQMRLNEIGLLSFQHMIENEDKNISFVDFFVAPLEEDMNDNED</sequence>
<feature type="region of interest" description="Disordered" evidence="6">
    <location>
        <begin position="1"/>
        <end position="34"/>
    </location>
</feature>
<dbReference type="InterPro" id="IPR003011">
    <property type="entry name" value="Cell_cycle_checkpoint_Rad1"/>
</dbReference>
<dbReference type="PANTHER" id="PTHR10870:SF0">
    <property type="entry name" value="CELL CYCLE CHECKPOINT PROTEIN RAD1"/>
    <property type="match status" value="1"/>
</dbReference>
<organism evidence="7 8">
    <name type="scientific">Planoprotostelium fungivorum</name>
    <dbReference type="NCBI Taxonomy" id="1890364"/>
    <lineage>
        <taxon>Eukaryota</taxon>
        <taxon>Amoebozoa</taxon>
        <taxon>Evosea</taxon>
        <taxon>Variosea</taxon>
        <taxon>Cavosteliida</taxon>
        <taxon>Cavosteliaceae</taxon>
        <taxon>Planoprotostelium</taxon>
    </lineage>
</organism>
<keyword evidence="8" id="KW-1185">Reference proteome</keyword>
<evidence type="ECO:0008006" key="9">
    <source>
        <dbReference type="Google" id="ProtNLM"/>
    </source>
</evidence>
<dbReference type="GO" id="GO:0000077">
    <property type="term" value="P:DNA damage checkpoint signaling"/>
    <property type="evidence" value="ECO:0007669"/>
    <property type="project" value="InterPro"/>
</dbReference>
<name>A0A2P6NPI2_9EUKA</name>
<evidence type="ECO:0000256" key="6">
    <source>
        <dbReference type="SAM" id="MobiDB-lite"/>
    </source>
</evidence>
<dbReference type="STRING" id="1890364.A0A2P6NPI2"/>
<dbReference type="InterPro" id="IPR046938">
    <property type="entry name" value="DNA_clamp_sf"/>
</dbReference>
<dbReference type="PANTHER" id="PTHR10870">
    <property type="entry name" value="CELL CYCLE CHECKPOINT PROTEIN RAD1"/>
    <property type="match status" value="1"/>
</dbReference>
<dbReference type="GO" id="GO:0030896">
    <property type="term" value="C:checkpoint clamp complex"/>
    <property type="evidence" value="ECO:0007669"/>
    <property type="project" value="TreeGrafter"/>
</dbReference>
<dbReference type="EMBL" id="MDYQ01000038">
    <property type="protein sequence ID" value="PRP85865.1"/>
    <property type="molecule type" value="Genomic_DNA"/>
</dbReference>